<organism evidence="4 5">
    <name type="scientific">Chlorella sorokiniana</name>
    <name type="common">Freshwater green alga</name>
    <dbReference type="NCBI Taxonomy" id="3076"/>
    <lineage>
        <taxon>Eukaryota</taxon>
        <taxon>Viridiplantae</taxon>
        <taxon>Chlorophyta</taxon>
        <taxon>core chlorophytes</taxon>
        <taxon>Trebouxiophyceae</taxon>
        <taxon>Chlorellales</taxon>
        <taxon>Chlorellaceae</taxon>
        <taxon>Chlorella clade</taxon>
        <taxon>Chlorella</taxon>
    </lineage>
</organism>
<dbReference type="EMBL" id="LHPG02000004">
    <property type="protein sequence ID" value="PRW58725.1"/>
    <property type="molecule type" value="Genomic_DNA"/>
</dbReference>
<dbReference type="PRINTS" id="PR00111">
    <property type="entry name" value="ABHYDROLASE"/>
</dbReference>
<evidence type="ECO:0000256" key="1">
    <source>
        <dbReference type="ARBA" id="ARBA00038097"/>
    </source>
</evidence>
<dbReference type="SUPFAM" id="SSF53474">
    <property type="entry name" value="alpha/beta-Hydrolases"/>
    <property type="match status" value="1"/>
</dbReference>
<dbReference type="AlphaFoldDB" id="A0A2P6TXC9"/>
<dbReference type="GO" id="GO:0055088">
    <property type="term" value="P:lipid homeostasis"/>
    <property type="evidence" value="ECO:0007669"/>
    <property type="project" value="TreeGrafter"/>
</dbReference>
<gene>
    <name evidence="4" type="ORF">C2E21_2151</name>
</gene>
<reference evidence="4 5" key="1">
    <citation type="journal article" date="2018" name="Plant J.">
        <title>Genome sequences of Chlorella sorokiniana UTEX 1602 and Micractinium conductrix SAG 241.80: implications to maltose excretion by a green alga.</title>
        <authorList>
            <person name="Arriola M.B."/>
            <person name="Velmurugan N."/>
            <person name="Zhang Y."/>
            <person name="Plunkett M.H."/>
            <person name="Hondzo H."/>
            <person name="Barney B.M."/>
        </authorList>
    </citation>
    <scope>NUCLEOTIDE SEQUENCE [LARGE SCALE GENOMIC DNA]</scope>
    <source>
        <strain evidence="5">UTEX 1602</strain>
    </source>
</reference>
<accession>A0A2P6TXC9</accession>
<feature type="domain" description="AB hydrolase-1" evidence="3">
    <location>
        <begin position="54"/>
        <end position="188"/>
    </location>
</feature>
<feature type="region of interest" description="Disordered" evidence="2">
    <location>
        <begin position="361"/>
        <end position="391"/>
    </location>
</feature>
<keyword evidence="5" id="KW-1185">Reference proteome</keyword>
<dbReference type="InterPro" id="IPR029058">
    <property type="entry name" value="AB_hydrolase_fold"/>
</dbReference>
<dbReference type="GO" id="GO:0006654">
    <property type="term" value="P:phosphatidic acid biosynthetic process"/>
    <property type="evidence" value="ECO:0007669"/>
    <property type="project" value="TreeGrafter"/>
</dbReference>
<dbReference type="PANTHER" id="PTHR42886">
    <property type="entry name" value="RE40534P-RELATED"/>
    <property type="match status" value="1"/>
</dbReference>
<dbReference type="Proteomes" id="UP000239899">
    <property type="component" value="Unassembled WGS sequence"/>
</dbReference>
<dbReference type="OrthoDB" id="7457040at2759"/>
<sequence>MRWRPTSHDEGVYYERKLLDMLRNTYEARDVRVGPGKEEFVHTVTSGLHNTDSPAFVAIPGYSTGSSFLFKLFDGLSSAFRLYAIDLLGTGLSGRPPFRVRNREEAERFFVDSLDTWRQEQGLDKMVLMGHSMGGYLSACYALRHPERVQHLILMCPAGVGGKPADWQIPAILRDPWTWRGMLFRFATRVWEWGVTPGSIVRCWGPWGPGLTKKYCRSRFTRQQQLTDAEVEVFEIYHYHTLGKTGSGEFALRHILEPFAWPRAPLEERMAELDVPITFIYGEHDWMDAKAGRRVVAALSKQRAAAHPGDLKVMITPDAGHYPAIDQPRGVLLQLADACGSYLPAAAREALLAEAGRQLPHAAVQSDSKEELEREMGRNPLEAAAHEASEL</sequence>
<feature type="compositionally biased region" description="Basic and acidic residues" evidence="2">
    <location>
        <begin position="367"/>
        <end position="377"/>
    </location>
</feature>
<dbReference type="GO" id="GO:0004623">
    <property type="term" value="F:phospholipase A2 activity"/>
    <property type="evidence" value="ECO:0007669"/>
    <property type="project" value="TreeGrafter"/>
</dbReference>
<evidence type="ECO:0000313" key="4">
    <source>
        <dbReference type="EMBL" id="PRW58725.1"/>
    </source>
</evidence>
<dbReference type="InterPro" id="IPR000073">
    <property type="entry name" value="AB_hydrolase_1"/>
</dbReference>
<evidence type="ECO:0000256" key="2">
    <source>
        <dbReference type="SAM" id="MobiDB-lite"/>
    </source>
</evidence>
<proteinExistence type="inferred from homology"/>
<dbReference type="GO" id="GO:0042171">
    <property type="term" value="F:lysophosphatidic acid acyltransferase activity"/>
    <property type="evidence" value="ECO:0007669"/>
    <property type="project" value="TreeGrafter"/>
</dbReference>
<dbReference type="Pfam" id="PF00561">
    <property type="entry name" value="Abhydrolase_1"/>
    <property type="match status" value="1"/>
</dbReference>
<comment type="similarity">
    <text evidence="1">Belongs to the peptidase S33 family. ABHD4/ABHD5 subfamily.</text>
</comment>
<comment type="caution">
    <text evidence="4">The sequence shown here is derived from an EMBL/GenBank/DDBJ whole genome shotgun (WGS) entry which is preliminary data.</text>
</comment>
<dbReference type="Gene3D" id="3.40.50.1820">
    <property type="entry name" value="alpha/beta hydrolase"/>
    <property type="match status" value="1"/>
</dbReference>
<protein>
    <submittedName>
        <fullName evidence="4">1-acylglycerol-3-phosphate O-acyltransferase</fullName>
    </submittedName>
</protein>
<dbReference type="STRING" id="3076.A0A2P6TXC9"/>
<dbReference type="PANTHER" id="PTHR42886:SF29">
    <property type="entry name" value="PUMMELIG, ISOFORM A"/>
    <property type="match status" value="1"/>
</dbReference>
<evidence type="ECO:0000313" key="5">
    <source>
        <dbReference type="Proteomes" id="UP000239899"/>
    </source>
</evidence>
<name>A0A2P6TXC9_CHLSO</name>
<evidence type="ECO:0000259" key="3">
    <source>
        <dbReference type="Pfam" id="PF00561"/>
    </source>
</evidence>